<name>A0ABP8PT12_9MICO</name>
<dbReference type="InterPro" id="IPR036271">
    <property type="entry name" value="Tet_transcr_reg_TetR-rel_C_sf"/>
</dbReference>
<dbReference type="SUPFAM" id="SSF46689">
    <property type="entry name" value="Homeodomain-like"/>
    <property type="match status" value="1"/>
</dbReference>
<dbReference type="SUPFAM" id="SSF48498">
    <property type="entry name" value="Tetracyclin repressor-like, C-terminal domain"/>
    <property type="match status" value="1"/>
</dbReference>
<protein>
    <submittedName>
        <fullName evidence="4">TetR family transcriptional regulator</fullName>
    </submittedName>
</protein>
<evidence type="ECO:0000313" key="4">
    <source>
        <dbReference type="EMBL" id="GAA4491371.1"/>
    </source>
</evidence>
<dbReference type="InterPro" id="IPR050109">
    <property type="entry name" value="HTH-type_TetR-like_transc_reg"/>
</dbReference>
<feature type="domain" description="HTH tetR-type" evidence="3">
    <location>
        <begin position="10"/>
        <end position="70"/>
    </location>
</feature>
<dbReference type="Proteomes" id="UP001500731">
    <property type="component" value="Unassembled WGS sequence"/>
</dbReference>
<dbReference type="PANTHER" id="PTHR30055">
    <property type="entry name" value="HTH-TYPE TRANSCRIPTIONAL REGULATOR RUTR"/>
    <property type="match status" value="1"/>
</dbReference>
<dbReference type="Gene3D" id="1.10.357.10">
    <property type="entry name" value="Tetracycline Repressor, domain 2"/>
    <property type="match status" value="1"/>
</dbReference>
<dbReference type="PRINTS" id="PR00455">
    <property type="entry name" value="HTHTETR"/>
</dbReference>
<dbReference type="InterPro" id="IPR009057">
    <property type="entry name" value="Homeodomain-like_sf"/>
</dbReference>
<dbReference type="Pfam" id="PF00440">
    <property type="entry name" value="TetR_N"/>
    <property type="match status" value="1"/>
</dbReference>
<dbReference type="EMBL" id="BAABGP010000024">
    <property type="protein sequence ID" value="GAA4491371.1"/>
    <property type="molecule type" value="Genomic_DNA"/>
</dbReference>
<evidence type="ECO:0000313" key="5">
    <source>
        <dbReference type="Proteomes" id="UP001500731"/>
    </source>
</evidence>
<reference evidence="5" key="1">
    <citation type="journal article" date="2019" name="Int. J. Syst. Evol. Microbiol.">
        <title>The Global Catalogue of Microorganisms (GCM) 10K type strain sequencing project: providing services to taxonomists for standard genome sequencing and annotation.</title>
        <authorList>
            <consortium name="The Broad Institute Genomics Platform"/>
            <consortium name="The Broad Institute Genome Sequencing Center for Infectious Disease"/>
            <person name="Wu L."/>
            <person name="Ma J."/>
        </authorList>
    </citation>
    <scope>NUCLEOTIDE SEQUENCE [LARGE SCALE GENOMIC DNA]</scope>
    <source>
        <strain evidence="5">JCM 17839</strain>
    </source>
</reference>
<evidence type="ECO:0000259" key="3">
    <source>
        <dbReference type="PROSITE" id="PS50977"/>
    </source>
</evidence>
<dbReference type="PROSITE" id="PS50977">
    <property type="entry name" value="HTH_TETR_2"/>
    <property type="match status" value="1"/>
</dbReference>
<evidence type="ECO:0000256" key="2">
    <source>
        <dbReference type="PROSITE-ProRule" id="PRU00335"/>
    </source>
</evidence>
<comment type="caution">
    <text evidence="4">The sequence shown here is derived from an EMBL/GenBank/DDBJ whole genome shotgun (WGS) entry which is preliminary data.</text>
</comment>
<dbReference type="PANTHER" id="PTHR30055:SF235">
    <property type="entry name" value="TRANSCRIPTIONAL REGULATORY PROTEIN"/>
    <property type="match status" value="1"/>
</dbReference>
<feature type="DNA-binding region" description="H-T-H motif" evidence="2">
    <location>
        <begin position="33"/>
        <end position="52"/>
    </location>
</feature>
<keyword evidence="1 2" id="KW-0238">DNA-binding</keyword>
<dbReference type="InterPro" id="IPR001647">
    <property type="entry name" value="HTH_TetR"/>
</dbReference>
<proteinExistence type="predicted"/>
<accession>A0ABP8PT12</accession>
<dbReference type="RefSeq" id="WP_345188758.1">
    <property type="nucleotide sequence ID" value="NZ_BAABGP010000024.1"/>
</dbReference>
<dbReference type="Pfam" id="PF17920">
    <property type="entry name" value="TetR_C_16"/>
    <property type="match status" value="1"/>
</dbReference>
<sequence length="196" mass="20990">MTRHAVDRSADLKARIRDAAEDQFSSRGYAATSIRDIAAAAGVDPSIVIRHFGSKEALFVDTVRLRARDAGILSGPISQVGERLVRQVLAQPDDLVRSRGAFAALLRASDSDDVQALLRQELKASIIDAVEARLPPPDAKLRAHLFCAQLIGLFTALWVIEDVELTAANRDALAVSYGALLQQALTGDIFSTSAAG</sequence>
<organism evidence="4 5">
    <name type="scientific">Microbacterium panaciterrae</name>
    <dbReference type="NCBI Taxonomy" id="985759"/>
    <lineage>
        <taxon>Bacteria</taxon>
        <taxon>Bacillati</taxon>
        <taxon>Actinomycetota</taxon>
        <taxon>Actinomycetes</taxon>
        <taxon>Micrococcales</taxon>
        <taxon>Microbacteriaceae</taxon>
        <taxon>Microbacterium</taxon>
    </lineage>
</organism>
<gene>
    <name evidence="4" type="ORF">GCM10023171_35190</name>
</gene>
<dbReference type="InterPro" id="IPR041678">
    <property type="entry name" value="TetR_C_16"/>
</dbReference>
<evidence type="ECO:0000256" key="1">
    <source>
        <dbReference type="ARBA" id="ARBA00023125"/>
    </source>
</evidence>
<keyword evidence="5" id="KW-1185">Reference proteome</keyword>